<protein>
    <submittedName>
        <fullName evidence="4">RNA-binding protein</fullName>
    </submittedName>
</protein>
<proteinExistence type="predicted"/>
<accession>A0A8J3M9J8</accession>
<dbReference type="InterPro" id="IPR013517">
    <property type="entry name" value="FG-GAP"/>
</dbReference>
<dbReference type="Pfam" id="PF13517">
    <property type="entry name" value="FG-GAP_3"/>
    <property type="match status" value="1"/>
</dbReference>
<dbReference type="PANTHER" id="PTHR16026:SF0">
    <property type="entry name" value="CARTILAGE ACIDIC PROTEIN 1"/>
    <property type="match status" value="1"/>
</dbReference>
<dbReference type="Gene3D" id="2.130.10.130">
    <property type="entry name" value="Integrin alpha, N-terminal"/>
    <property type="match status" value="1"/>
</dbReference>
<dbReference type="EMBL" id="BNCJ01000018">
    <property type="protein sequence ID" value="GHF66757.1"/>
    <property type="molecule type" value="Genomic_DNA"/>
</dbReference>
<dbReference type="SUPFAM" id="SSF69318">
    <property type="entry name" value="Integrin alpha N-terminal domain"/>
    <property type="match status" value="1"/>
</dbReference>
<keyword evidence="5" id="KW-1185">Reference proteome</keyword>
<dbReference type="InterPro" id="IPR011519">
    <property type="entry name" value="UnbV_ASPIC"/>
</dbReference>
<reference evidence="4" key="2">
    <citation type="submission" date="2020-09" db="EMBL/GenBank/DDBJ databases">
        <authorList>
            <person name="Sun Q."/>
            <person name="Kim S."/>
        </authorList>
    </citation>
    <scope>NUCLEOTIDE SEQUENCE</scope>
    <source>
        <strain evidence="4">KCTC 42650</strain>
    </source>
</reference>
<dbReference type="InterPro" id="IPR027039">
    <property type="entry name" value="Crtac1"/>
</dbReference>
<dbReference type="Pfam" id="PF07593">
    <property type="entry name" value="UnbV_ASPIC"/>
    <property type="match status" value="1"/>
</dbReference>
<feature type="domain" description="ASPIC/UnbV" evidence="3">
    <location>
        <begin position="429"/>
        <end position="493"/>
    </location>
</feature>
<evidence type="ECO:0000259" key="3">
    <source>
        <dbReference type="Pfam" id="PF07593"/>
    </source>
</evidence>
<reference evidence="4" key="1">
    <citation type="journal article" date="2014" name="Int. J. Syst. Evol. Microbiol.">
        <title>Complete genome sequence of Corynebacterium casei LMG S-19264T (=DSM 44701T), isolated from a smear-ripened cheese.</title>
        <authorList>
            <consortium name="US DOE Joint Genome Institute (JGI-PGF)"/>
            <person name="Walter F."/>
            <person name="Albersmeier A."/>
            <person name="Kalinowski J."/>
            <person name="Ruckert C."/>
        </authorList>
    </citation>
    <scope>NUCLEOTIDE SEQUENCE</scope>
    <source>
        <strain evidence="4">KCTC 42650</strain>
    </source>
</reference>
<dbReference type="PANTHER" id="PTHR16026">
    <property type="entry name" value="CARTILAGE ACIDIC PROTEIN 1"/>
    <property type="match status" value="1"/>
</dbReference>
<gene>
    <name evidence="4" type="ORF">GCM10017056_42500</name>
</gene>
<name>A0A8J3M9J8_9RHOB</name>
<sequence>MRPELVLLLLLPTGALAGPRFEPVALPEHTYAGGWEHFVGGGVAAFDCSDDGLPELYAAGGANPAKLLRNRGGMVFTADTPPALALTGVTGAYPLDIDGDGLLDLAVLRVGENLLLRGGPDCRFTPFDGLDFTSDTRWTTAFSATWEGSNGLPTLAFGNYVNRDDPNGPFRACDVNLLYRPEGNRYGPPIELTPGFCPLSMLFSDWGGGRADLRVSNDRHYYVSGGEEQLWAMETVPRLYGLQDGWQSHKLWGMGIAARDLDGDGAGEVMMTSMGDQRLQRRMKGANGPAFEDVPYALGTTAHRPYTGGDGRPSTGWHVAFGDVTNDGRDDIFIAKGNVEQMPDSAWEDPNNLLIQQPDGSFVEAGMDAGVASLARGRGAVLADLDGDGLLDLAVVNRRAPMELWRNVSEPEGHWLAVRLVASGPNTQAVGAWIEVDDGNGPLRRREITVGGGHAGGSALAEHFGLGSVTSVRLRVIWPDGTASDWQESAVDRMVILWR</sequence>
<dbReference type="InterPro" id="IPR028994">
    <property type="entry name" value="Integrin_alpha_N"/>
</dbReference>
<dbReference type="RefSeq" id="WP_189682137.1">
    <property type="nucleotide sequence ID" value="NZ_BNCJ01000018.1"/>
</dbReference>
<feature type="signal peptide" evidence="2">
    <location>
        <begin position="1"/>
        <end position="17"/>
    </location>
</feature>
<keyword evidence="1 2" id="KW-0732">Signal</keyword>
<evidence type="ECO:0000313" key="5">
    <source>
        <dbReference type="Proteomes" id="UP000626220"/>
    </source>
</evidence>
<feature type="chain" id="PRO_5035144608" evidence="2">
    <location>
        <begin position="18"/>
        <end position="499"/>
    </location>
</feature>
<dbReference type="Proteomes" id="UP000626220">
    <property type="component" value="Unassembled WGS sequence"/>
</dbReference>
<dbReference type="AlphaFoldDB" id="A0A8J3M9J8"/>
<comment type="caution">
    <text evidence="4">The sequence shown here is derived from an EMBL/GenBank/DDBJ whole genome shotgun (WGS) entry which is preliminary data.</text>
</comment>
<evidence type="ECO:0000313" key="4">
    <source>
        <dbReference type="EMBL" id="GHF66757.1"/>
    </source>
</evidence>
<evidence type="ECO:0000256" key="2">
    <source>
        <dbReference type="SAM" id="SignalP"/>
    </source>
</evidence>
<evidence type="ECO:0000256" key="1">
    <source>
        <dbReference type="ARBA" id="ARBA00022729"/>
    </source>
</evidence>
<organism evidence="4 5">
    <name type="scientific">Seohaeicola zhoushanensis</name>
    <dbReference type="NCBI Taxonomy" id="1569283"/>
    <lineage>
        <taxon>Bacteria</taxon>
        <taxon>Pseudomonadati</taxon>
        <taxon>Pseudomonadota</taxon>
        <taxon>Alphaproteobacteria</taxon>
        <taxon>Rhodobacterales</taxon>
        <taxon>Roseobacteraceae</taxon>
        <taxon>Seohaeicola</taxon>
    </lineage>
</organism>